<feature type="non-terminal residue" evidence="1">
    <location>
        <position position="29"/>
    </location>
</feature>
<accession>A6IL97</accession>
<dbReference type="EMBL" id="CH473964">
    <property type="protein sequence ID" value="EDM02042.1"/>
    <property type="molecule type" value="Genomic_DNA"/>
</dbReference>
<reference evidence="1 2" key="1">
    <citation type="submission" date="2005-09" db="EMBL/GenBank/DDBJ databases">
        <authorList>
            <person name="Mural R.J."/>
            <person name="Li P.W."/>
            <person name="Adams M.D."/>
            <person name="Amanatides P.G."/>
            <person name="Baden-Tillson H."/>
            <person name="Barnstead M."/>
            <person name="Chin S.H."/>
            <person name="Dew I."/>
            <person name="Evans C.A."/>
            <person name="Ferriera S."/>
            <person name="Flanigan M."/>
            <person name="Fosler C."/>
            <person name="Glodek A."/>
            <person name="Gu Z."/>
            <person name="Holt R.A."/>
            <person name="Jennings D."/>
            <person name="Kraft C.L."/>
            <person name="Lu F."/>
            <person name="Nguyen T."/>
            <person name="Nusskern D.R."/>
            <person name="Pfannkoch C.M."/>
            <person name="Sitter C."/>
            <person name="Sutton G.G."/>
            <person name="Venter J.C."/>
            <person name="Wang Z."/>
            <person name="Woodage T."/>
            <person name="Zheng X.H."/>
            <person name="Zhong F."/>
        </authorList>
    </citation>
    <scope>NUCLEOTIDE SEQUENCE [LARGE SCALE GENOMIC DNA]</scope>
    <source>
        <strain>BN</strain>
        <strain evidence="2">Sprague-Dawley</strain>
    </source>
</reference>
<organism evidence="1 2">
    <name type="scientific">Rattus norvegicus</name>
    <name type="common">Rat</name>
    <dbReference type="NCBI Taxonomy" id="10116"/>
    <lineage>
        <taxon>Eukaryota</taxon>
        <taxon>Metazoa</taxon>
        <taxon>Chordata</taxon>
        <taxon>Craniata</taxon>
        <taxon>Vertebrata</taxon>
        <taxon>Euteleostomi</taxon>
        <taxon>Mammalia</taxon>
        <taxon>Eutheria</taxon>
        <taxon>Euarchontoglires</taxon>
        <taxon>Glires</taxon>
        <taxon>Rodentia</taxon>
        <taxon>Myomorpha</taxon>
        <taxon>Muroidea</taxon>
        <taxon>Muridae</taxon>
        <taxon>Murinae</taxon>
        <taxon>Rattus</taxon>
    </lineage>
</organism>
<dbReference type="Proteomes" id="UP000234681">
    <property type="component" value="Chromosome 4"/>
</dbReference>
<dbReference type="AlphaFoldDB" id="A6IL97"/>
<evidence type="ECO:0000313" key="2">
    <source>
        <dbReference type="Proteomes" id="UP000234681"/>
    </source>
</evidence>
<name>A6IL97_RAT</name>
<protein>
    <submittedName>
        <fullName evidence="1">RCG30286</fullName>
    </submittedName>
</protein>
<evidence type="ECO:0000313" key="1">
    <source>
        <dbReference type="EMBL" id="EDM02042.1"/>
    </source>
</evidence>
<proteinExistence type="predicted"/>
<gene>
    <name evidence="1" type="ORF">rCG_30286</name>
</gene>
<sequence length="29" mass="3283">MFELGRFEPSLIYIVKSRPTRIAGCDPVS</sequence>